<dbReference type="KEGG" id="tcz:108762180"/>
<feature type="signal peptide" evidence="2">
    <location>
        <begin position="1"/>
        <end position="19"/>
    </location>
</feature>
<feature type="transmembrane region" description="Helical" evidence="1">
    <location>
        <begin position="489"/>
        <end position="507"/>
    </location>
</feature>
<evidence type="ECO:0000256" key="2">
    <source>
        <dbReference type="SAM" id="SignalP"/>
    </source>
</evidence>
<dbReference type="AlphaFoldDB" id="A0A151J6N9"/>
<proteinExistence type="predicted"/>
<accession>A0A151J6N9</accession>
<name>A0A151J6N9_9HYME</name>
<organism evidence="4 5">
    <name type="scientific">Trachymyrmex cornetzi</name>
    <dbReference type="NCBI Taxonomy" id="471704"/>
    <lineage>
        <taxon>Eukaryota</taxon>
        <taxon>Metazoa</taxon>
        <taxon>Ecdysozoa</taxon>
        <taxon>Arthropoda</taxon>
        <taxon>Hexapoda</taxon>
        <taxon>Insecta</taxon>
        <taxon>Pterygota</taxon>
        <taxon>Neoptera</taxon>
        <taxon>Endopterygota</taxon>
        <taxon>Hymenoptera</taxon>
        <taxon>Apocrita</taxon>
        <taxon>Aculeata</taxon>
        <taxon>Formicoidea</taxon>
        <taxon>Formicidae</taxon>
        <taxon>Myrmicinae</taxon>
        <taxon>Trachymyrmex</taxon>
    </lineage>
</organism>
<keyword evidence="2" id="KW-0732">Signal</keyword>
<feature type="transmembrane region" description="Helical" evidence="1">
    <location>
        <begin position="565"/>
        <end position="581"/>
    </location>
</feature>
<sequence length="750" mass="85404">MGTFVRIWAIFSLIGLSRAESPVEVLTSSSSLGTFEEEDILRVLSRNKTDTTKNFTFVELISSLGNYTIDTEKVIWSDDRPEVHHTNPHYEDFPEKIDFEARRLLQILPPYDPGAGGVSAECKRHADIFHEELAKFTLWALKMYDATAKVPSGLLSGNVNQFGDFDECVGVESKDGIRGQYCLAYLQLDVDQSRPDLKYLHRLLHSHYAFRSNMTDPGHRVPRFSNINWAICTPASCTAQDVKASLQHTISKYTAQTGLKISLQVDQNLCQVRPELVLSKATVVTSLLFVTVFVLTLVATFYDHCKIPVSELLLSFSLKRNILKLFSLERPQGDIASLHGIRFLNSVLLLVSHKSMAVFFIPYVNRTYMSEFLGKPWTVFGRAASLYTDPFIMLSGLLTTYLFVGRLKRSGILDIKNEYLSRLLRLVPTLGALILFCTYIMPYIGSGPQWPLVVTNHAEICKRTWWRNFLFIHNYFGFENMCLTHTHHIGIDTQLFAISPVLVLLLYKKPKIGAIVLGTMALMSTILRFYVTYTKDLNNYVYYGTSIRQLFDTADYSYTLPSHRLTVYIIGIFAGYFLRNLPKDFKLGTTTLYIGWTVCSLMFLAAIICPSKMGSIDYVYEPIHAAAYNAFAPIGWCGLFLWIAITQHTGSSNAFLNQVFSWRGFLVTTRISYAVYLTQFPIFFFNVGQTRTADHYDFLRIMVNLKEIGGILLISIVLTLLFDTPFQNMRNYILKKPIYKKDITKSSKVE</sequence>
<feature type="transmembrane region" description="Helical" evidence="1">
    <location>
        <begin position="281"/>
        <end position="302"/>
    </location>
</feature>
<feature type="transmembrane region" description="Helical" evidence="1">
    <location>
        <begin position="343"/>
        <end position="364"/>
    </location>
</feature>
<keyword evidence="5" id="KW-1185">Reference proteome</keyword>
<feature type="transmembrane region" description="Helical" evidence="1">
    <location>
        <begin position="423"/>
        <end position="444"/>
    </location>
</feature>
<dbReference type="SMART" id="SM00703">
    <property type="entry name" value="NRF"/>
    <property type="match status" value="1"/>
</dbReference>
<dbReference type="Pfam" id="PF20146">
    <property type="entry name" value="NRF"/>
    <property type="match status" value="1"/>
</dbReference>
<protein>
    <submittedName>
        <fullName evidence="4">Nose resistant to fluoxetine protein 6</fullName>
    </submittedName>
</protein>
<feature type="transmembrane region" description="Helical" evidence="1">
    <location>
        <begin position="665"/>
        <end position="688"/>
    </location>
</feature>
<feature type="chain" id="PRO_5007582501" evidence="2">
    <location>
        <begin position="20"/>
        <end position="750"/>
    </location>
</feature>
<dbReference type="OrthoDB" id="4794873at2759"/>
<dbReference type="InterPro" id="IPR006621">
    <property type="entry name" value="Nose-resist-to-fluoxetine_N"/>
</dbReference>
<feature type="transmembrane region" description="Helical" evidence="1">
    <location>
        <begin position="708"/>
        <end position="726"/>
    </location>
</feature>
<evidence type="ECO:0000313" key="5">
    <source>
        <dbReference type="Proteomes" id="UP000078492"/>
    </source>
</evidence>
<feature type="transmembrane region" description="Helical" evidence="1">
    <location>
        <begin position="593"/>
        <end position="613"/>
    </location>
</feature>
<reference evidence="4 5" key="1">
    <citation type="submission" date="2015-09" db="EMBL/GenBank/DDBJ databases">
        <title>Trachymyrmex cornetzi WGS genome.</title>
        <authorList>
            <person name="Nygaard S."/>
            <person name="Hu H."/>
            <person name="Boomsma J."/>
            <person name="Zhang G."/>
        </authorList>
    </citation>
    <scope>NUCLEOTIDE SEQUENCE [LARGE SCALE GENOMIC DNA]</scope>
    <source>
        <strain evidence="4">Tcor2-1</strain>
        <tissue evidence="4">Whole body</tissue>
    </source>
</reference>
<feature type="transmembrane region" description="Helical" evidence="1">
    <location>
        <begin position="384"/>
        <end position="403"/>
    </location>
</feature>
<evidence type="ECO:0000256" key="1">
    <source>
        <dbReference type="SAM" id="Phobius"/>
    </source>
</evidence>
<feature type="transmembrane region" description="Helical" evidence="1">
    <location>
        <begin position="625"/>
        <end position="645"/>
    </location>
</feature>
<keyword evidence="1" id="KW-1133">Transmembrane helix</keyword>
<feature type="transmembrane region" description="Helical" evidence="1">
    <location>
        <begin position="514"/>
        <end position="533"/>
    </location>
</feature>
<keyword evidence="1" id="KW-0812">Transmembrane</keyword>
<evidence type="ECO:0000313" key="4">
    <source>
        <dbReference type="EMBL" id="KYN18772.1"/>
    </source>
</evidence>
<keyword evidence="1" id="KW-0472">Membrane</keyword>
<dbReference type="InterPro" id="IPR052728">
    <property type="entry name" value="O2_lipid_transport_reg"/>
</dbReference>
<dbReference type="EMBL" id="KQ979863">
    <property type="protein sequence ID" value="KYN18772.1"/>
    <property type="molecule type" value="Genomic_DNA"/>
</dbReference>
<evidence type="ECO:0000259" key="3">
    <source>
        <dbReference type="SMART" id="SM00703"/>
    </source>
</evidence>
<dbReference type="Proteomes" id="UP000078492">
    <property type="component" value="Unassembled WGS sequence"/>
</dbReference>
<dbReference type="PANTHER" id="PTHR11161">
    <property type="entry name" value="O-ACYLTRANSFERASE"/>
    <property type="match status" value="1"/>
</dbReference>
<gene>
    <name evidence="4" type="ORF">ALC57_08930</name>
</gene>
<feature type="domain" description="Nose resistant-to-fluoxetine protein N-terminal" evidence="3">
    <location>
        <begin position="119"/>
        <end position="265"/>
    </location>
</feature>
<dbReference type="PANTHER" id="PTHR11161:SF4">
    <property type="entry name" value="DROP DEAD"/>
    <property type="match status" value="1"/>
</dbReference>